<comment type="caution">
    <text evidence="4">The sequence shown here is derived from an EMBL/GenBank/DDBJ whole genome shotgun (WGS) entry which is preliminary data.</text>
</comment>
<organism evidence="4 5">
    <name type="scientific">Elysia marginata</name>
    <dbReference type="NCBI Taxonomy" id="1093978"/>
    <lineage>
        <taxon>Eukaryota</taxon>
        <taxon>Metazoa</taxon>
        <taxon>Spiralia</taxon>
        <taxon>Lophotrochozoa</taxon>
        <taxon>Mollusca</taxon>
        <taxon>Gastropoda</taxon>
        <taxon>Heterobranchia</taxon>
        <taxon>Euthyneura</taxon>
        <taxon>Panpulmonata</taxon>
        <taxon>Sacoglossa</taxon>
        <taxon>Placobranchoidea</taxon>
        <taxon>Plakobranchidae</taxon>
        <taxon>Elysia</taxon>
    </lineage>
</organism>
<gene>
    <name evidence="4" type="ORF">ElyMa_006849100</name>
</gene>
<name>A0AAV4J9X5_9GAST</name>
<keyword evidence="1" id="KW-0677">Repeat</keyword>
<evidence type="ECO:0000313" key="4">
    <source>
        <dbReference type="EMBL" id="GFS18473.1"/>
    </source>
</evidence>
<dbReference type="Pfam" id="PF12796">
    <property type="entry name" value="Ank_2"/>
    <property type="match status" value="1"/>
</dbReference>
<evidence type="ECO:0000313" key="5">
    <source>
        <dbReference type="Proteomes" id="UP000762676"/>
    </source>
</evidence>
<feature type="repeat" description="ANK" evidence="3">
    <location>
        <begin position="56"/>
        <end position="88"/>
    </location>
</feature>
<dbReference type="PROSITE" id="PS50088">
    <property type="entry name" value="ANK_REPEAT"/>
    <property type="match status" value="1"/>
</dbReference>
<dbReference type="EMBL" id="BMAT01013694">
    <property type="protein sequence ID" value="GFS18473.1"/>
    <property type="molecule type" value="Genomic_DNA"/>
</dbReference>
<evidence type="ECO:0000256" key="1">
    <source>
        <dbReference type="ARBA" id="ARBA00022737"/>
    </source>
</evidence>
<reference evidence="4 5" key="1">
    <citation type="journal article" date="2021" name="Elife">
        <title>Chloroplast acquisition without the gene transfer in kleptoplastic sea slugs, Plakobranchus ocellatus.</title>
        <authorList>
            <person name="Maeda T."/>
            <person name="Takahashi S."/>
            <person name="Yoshida T."/>
            <person name="Shimamura S."/>
            <person name="Takaki Y."/>
            <person name="Nagai Y."/>
            <person name="Toyoda A."/>
            <person name="Suzuki Y."/>
            <person name="Arimoto A."/>
            <person name="Ishii H."/>
            <person name="Satoh N."/>
            <person name="Nishiyama T."/>
            <person name="Hasebe M."/>
            <person name="Maruyama T."/>
            <person name="Minagawa J."/>
            <person name="Obokata J."/>
            <person name="Shigenobu S."/>
        </authorList>
    </citation>
    <scope>NUCLEOTIDE SEQUENCE [LARGE SCALE GENOMIC DNA]</scope>
</reference>
<evidence type="ECO:0000256" key="3">
    <source>
        <dbReference type="PROSITE-ProRule" id="PRU00023"/>
    </source>
</evidence>
<evidence type="ECO:0000256" key="2">
    <source>
        <dbReference type="ARBA" id="ARBA00023043"/>
    </source>
</evidence>
<keyword evidence="2 3" id="KW-0040">ANK repeat</keyword>
<dbReference type="SUPFAM" id="SSF48403">
    <property type="entry name" value="Ankyrin repeat"/>
    <property type="match status" value="1"/>
</dbReference>
<dbReference type="PANTHER" id="PTHR24173:SF74">
    <property type="entry name" value="ANKYRIN REPEAT DOMAIN-CONTAINING PROTEIN 16"/>
    <property type="match status" value="1"/>
</dbReference>
<keyword evidence="5" id="KW-1185">Reference proteome</keyword>
<dbReference type="InterPro" id="IPR002110">
    <property type="entry name" value="Ankyrin_rpt"/>
</dbReference>
<proteinExistence type="predicted"/>
<dbReference type="InterPro" id="IPR036770">
    <property type="entry name" value="Ankyrin_rpt-contain_sf"/>
</dbReference>
<sequence>MNRDGYGRDPPIIQCVNSYNEGDEKSNAKRYQILKLLVHYGARVNIQSLSVNKGPPKATAVVLAAWRGLYKCVEFLVESGADLNIPTELGDTALMMAIRSGNTNCAKYLIKHMSVSMLDQRNDFGETALMAAASRETVRNSTLHQLLNAEVNIHTQNEKGYTALMFALQRHCVDPVGLLLEKGALITTVSPKGETLLTVAEYQHIPRLLNQGLDPTSSRRDQNTIHPAVRTGRNAAVRALVMSGFPPLELQYCGLLQSRPVSPLAVACLYRRPDIAKYFVLNHYLTRYDIVRLPWEPQIRQFLHSTTKRTHCTNGDADFRANMCLEILDFLSSRPHSLRYLCVITITSRLSLDFSTVIPDTPEDRDKWLCSPTFRERLESLELSLALKKQILHQTSSSAICCLAWDDIILGNKISLPSCNCKHCDGQEDWD</sequence>
<dbReference type="Gene3D" id="1.25.40.20">
    <property type="entry name" value="Ankyrin repeat-containing domain"/>
    <property type="match status" value="2"/>
</dbReference>
<dbReference type="PANTHER" id="PTHR24173">
    <property type="entry name" value="ANKYRIN REPEAT CONTAINING"/>
    <property type="match status" value="1"/>
</dbReference>
<dbReference type="Proteomes" id="UP000762676">
    <property type="component" value="Unassembled WGS sequence"/>
</dbReference>
<dbReference type="SMART" id="SM00248">
    <property type="entry name" value="ANK"/>
    <property type="match status" value="5"/>
</dbReference>
<protein>
    <submittedName>
        <fullName evidence="4">Ankyrin repeat domain-containing protein 17</fullName>
    </submittedName>
</protein>
<accession>A0AAV4J9X5</accession>
<dbReference type="AlphaFoldDB" id="A0AAV4J9X5"/>